<evidence type="ECO:0000313" key="2">
    <source>
        <dbReference type="Proteomes" id="UP001186974"/>
    </source>
</evidence>
<reference evidence="1" key="1">
    <citation type="submission" date="2024-09" db="EMBL/GenBank/DDBJ databases">
        <title>Black Yeasts Isolated from many extreme environments.</title>
        <authorList>
            <person name="Coleine C."/>
            <person name="Stajich J.E."/>
            <person name="Selbmann L."/>
        </authorList>
    </citation>
    <scope>NUCLEOTIDE SEQUENCE</scope>
    <source>
        <strain evidence="1">CCFEE 5737</strain>
    </source>
</reference>
<dbReference type="EMBL" id="JAWDJW010007068">
    <property type="protein sequence ID" value="KAK3062926.1"/>
    <property type="molecule type" value="Genomic_DNA"/>
</dbReference>
<protein>
    <submittedName>
        <fullName evidence="1">Uncharacterized protein</fullName>
    </submittedName>
</protein>
<gene>
    <name evidence="1" type="ORF">LTS18_003086</name>
</gene>
<evidence type="ECO:0000313" key="1">
    <source>
        <dbReference type="EMBL" id="KAK3062926.1"/>
    </source>
</evidence>
<name>A0ACC3D7J5_9PEZI</name>
<keyword evidence="2" id="KW-1185">Reference proteome</keyword>
<proteinExistence type="predicted"/>
<dbReference type="Proteomes" id="UP001186974">
    <property type="component" value="Unassembled WGS sequence"/>
</dbReference>
<comment type="caution">
    <text evidence="1">The sequence shown here is derived from an EMBL/GenBank/DDBJ whole genome shotgun (WGS) entry which is preliminary data.</text>
</comment>
<organism evidence="1 2">
    <name type="scientific">Coniosporium uncinatum</name>
    <dbReference type="NCBI Taxonomy" id="93489"/>
    <lineage>
        <taxon>Eukaryota</taxon>
        <taxon>Fungi</taxon>
        <taxon>Dikarya</taxon>
        <taxon>Ascomycota</taxon>
        <taxon>Pezizomycotina</taxon>
        <taxon>Dothideomycetes</taxon>
        <taxon>Dothideomycetes incertae sedis</taxon>
        <taxon>Coniosporium</taxon>
    </lineage>
</organism>
<sequence length="906" mass="102913">MAKDNPYHDESQIPLKDDDALTRASQDHTRDSLDSFSTTSVIFDSIHDASSNGKSKNQEPYSDSNGHTKDALMRETFDVEDPVYHPPKPVDKKLRRALWIVGTLACVGWLFALAILLGRGTYKHASTRPHDPSATVTPGSGHKVTLDSVLTGQWYPRRHQISWIAGKNGEDGMILERGEPMKDYLVVEDVKHRKPSASPTSITLMKKGDFQIGNRYISPSQVWPSPDLKKVLIMSERQSNWRHSFTGKYWIFDVETQTAEALDPEHPEDRIQLASWSPTSDAVVFTRNNNMFMRHVGTSTVTQITKDGGAEMFYGVPDWVYEEEVFSSNTATWWSEDGQYIAFLRTNESAVPTYPIQYFVSRPSGKQPEKGLESYPEVRQIKYPKAGAPNPTVNLQFYDVQRGEVFSVKIEDDFPDLDRLITEVVWAGRSKRVLVKETNRESDIMKVVVIDVERRSGNTVRSRDVNKIDGGWFEVSETTTFIPADPANGRPHDGYIDTVIHDGYDHLGYFSPMDNPEPVMLTSGNWEVVKAPSAVDFKKNLVYFVATKHSAIQRHVYRVKLDGTDLKSVTDTTQEGFYDASFSTGAGYALLTYNGPKIPYQKIVTTVSSHEHYEDTIEENASLADLASQHELPINIYQTINIDGFELNVLERRPPHFDAKKKYPVLFYMYQGPASQTVQKKFSVDFQAYVASSLGYIVVTVDGRGTGFMGRKTRCIIRGNIGYWESYDQIEAAKMWAKKTYVDEERMAIWGWSYGGFMTLKTLERDAGQTFKYGMAVAPVTDWRFYDSIYTERYMHTPQNNLGGYENASIHDIEGLKSNVRFLVMHGVADDNVHMQSTLTLLDKLDLAGAENYDMHMFPDSDHGIYFHNANRIVYEKLSSWLINAFNGEWLKIDRPAPVSNSNRKR</sequence>
<accession>A0ACC3D7J5</accession>